<dbReference type="InterPro" id="IPR001640">
    <property type="entry name" value="Lgt"/>
</dbReference>
<organism evidence="8 9">
    <name type="scientific">Candidatus Rhabdochlamydia porcellionis</name>
    <dbReference type="NCBI Taxonomy" id="225148"/>
    <lineage>
        <taxon>Bacteria</taxon>
        <taxon>Pseudomonadati</taxon>
        <taxon>Chlamydiota</taxon>
        <taxon>Chlamydiia</taxon>
        <taxon>Parachlamydiales</taxon>
        <taxon>Candidatus Rhabdochlamydiaceae</taxon>
        <taxon>Candidatus Rhabdochlamydia</taxon>
    </lineage>
</organism>
<dbReference type="Pfam" id="PF01790">
    <property type="entry name" value="LGT"/>
    <property type="match status" value="1"/>
</dbReference>
<feature type="transmembrane region" description="Helical" evidence="7">
    <location>
        <begin position="210"/>
        <end position="236"/>
    </location>
</feature>
<evidence type="ECO:0000313" key="8">
    <source>
        <dbReference type="EMBL" id="QZA58910.1"/>
    </source>
</evidence>
<evidence type="ECO:0000256" key="4">
    <source>
        <dbReference type="ARBA" id="ARBA00022692"/>
    </source>
</evidence>
<comment type="function">
    <text evidence="7">Catalyzes the transfer of the diacylglyceryl group from phosphatidylglycerol to the sulfhydryl group of the N-terminal cysteine of a prolipoprotein, the first step in the formation of mature lipoproteins.</text>
</comment>
<reference evidence="8 9" key="1">
    <citation type="submission" date="2020-01" db="EMBL/GenBank/DDBJ databases">
        <authorList>
            <person name="Sixt B."/>
            <person name="Schulz F."/>
            <person name="Kostanjsek R."/>
            <person name="Koestlbacher S."/>
            <person name="Collingro A."/>
            <person name="Toenshoff E."/>
            <person name="Horn M."/>
        </authorList>
    </citation>
    <scope>NUCLEOTIDE SEQUENCE [LARGE SCALE GENOMIC DNA]</scope>
    <source>
        <strain evidence="8 9">15C</strain>
    </source>
</reference>
<keyword evidence="9" id="KW-1185">Reference proteome</keyword>
<feature type="transmembrane region" description="Helical" evidence="7">
    <location>
        <begin position="25"/>
        <end position="47"/>
    </location>
</feature>
<dbReference type="PANTHER" id="PTHR30589">
    <property type="entry name" value="PROLIPOPROTEIN DIACYLGLYCERYL TRANSFERASE"/>
    <property type="match status" value="1"/>
</dbReference>
<feature type="transmembrane region" description="Helical" evidence="7">
    <location>
        <begin position="354"/>
        <end position="380"/>
    </location>
</feature>
<evidence type="ECO:0000313" key="9">
    <source>
        <dbReference type="Proteomes" id="UP000822862"/>
    </source>
</evidence>
<sequence>MFGFLYWDPNPAVFHFLLPLIHRPLMWYGVLFALGFIIGYSIFRYCWLRYLLFSVKFSNRDIICWPLFLQKNHKSSYLQILFGAFPQKVKRFCQQKPYQENVPEEIKKEVIQAINHTVDHPIDLPNPPQAEPSLINFAKKYMSAFQLERVQSFFRVDTWLQPWVLSFRKRNTAVIERLTTYLIIGMLIGAKLGDFIFYQNWMIIYQNPQALFAFWEAGLASHGAALGILVTLWLFCHRYKLNILHIVDLVVIPTPLVGSFIRLGNFVNQEILGVPTDLPWGVIFLHPVGSAAIVARHPVQLYEAFSYAVLTVCLFFLWKKEPSLTHKGRITGWFFLSVFSVRFILEFFKEEQSAYLIYLPLKMGQILSIPFILFGIWLLYRSYKKVFRRT</sequence>
<protein>
    <recommendedName>
        <fullName evidence="7">Phosphatidylglycerol--prolipoprotein diacylglyceryl transferase</fullName>
        <ecNumber evidence="7">2.5.1.145</ecNumber>
    </recommendedName>
</protein>
<gene>
    <name evidence="7" type="primary">lgt</name>
    <name evidence="8" type="ORF">RHAB15C_0000791</name>
</gene>
<proteinExistence type="inferred from homology"/>
<feature type="binding site" evidence="7">
    <location>
        <position position="262"/>
    </location>
    <ligand>
        <name>a 1,2-diacyl-sn-glycero-3-phospho-(1'-sn-glycerol)</name>
        <dbReference type="ChEBI" id="CHEBI:64716"/>
    </ligand>
</feature>
<evidence type="ECO:0000256" key="2">
    <source>
        <dbReference type="ARBA" id="ARBA00022475"/>
    </source>
</evidence>
<name>A0ABX8Z0Q2_9BACT</name>
<dbReference type="HAMAP" id="MF_01147">
    <property type="entry name" value="Lgt"/>
    <property type="match status" value="1"/>
</dbReference>
<evidence type="ECO:0000256" key="3">
    <source>
        <dbReference type="ARBA" id="ARBA00022679"/>
    </source>
</evidence>
<keyword evidence="6 7" id="KW-0472">Membrane</keyword>
<reference evidence="8 9" key="2">
    <citation type="submission" date="2021-05" db="EMBL/GenBank/DDBJ databases">
        <title>Ecology and evolution of chlamydial symbionts of arthropods.</title>
        <authorList>
            <person name="Halter T."/>
            <person name="Sixt B.S."/>
            <person name="Toenshoff E.R."/>
            <person name="Koestlbacher S."/>
            <person name="Schulz F."/>
            <person name="Kostanjsek R."/>
            <person name="Collingro A."/>
            <person name="Hendrickx F."/>
            <person name="Horn M."/>
        </authorList>
    </citation>
    <scope>NUCLEOTIDE SEQUENCE [LARGE SCALE GENOMIC DNA]</scope>
    <source>
        <strain evidence="8 9">15C</strain>
    </source>
</reference>
<dbReference type="GO" id="GO:0008961">
    <property type="term" value="F:phosphatidylglycerol-prolipoprotein diacylglyceryl transferase activity"/>
    <property type="evidence" value="ECO:0007669"/>
    <property type="project" value="UniProtKB-EC"/>
</dbReference>
<dbReference type="PANTHER" id="PTHR30589:SF0">
    <property type="entry name" value="PHOSPHATIDYLGLYCEROL--PROLIPOPROTEIN DIACYLGLYCERYL TRANSFERASE"/>
    <property type="match status" value="1"/>
</dbReference>
<feature type="transmembrane region" description="Helical" evidence="7">
    <location>
        <begin position="243"/>
        <end position="263"/>
    </location>
</feature>
<dbReference type="EMBL" id="CP075585">
    <property type="protein sequence ID" value="QZA58910.1"/>
    <property type="molecule type" value="Genomic_DNA"/>
</dbReference>
<accession>A0ABX8Z0Q2</accession>
<evidence type="ECO:0000256" key="7">
    <source>
        <dbReference type="HAMAP-Rule" id="MF_01147"/>
    </source>
</evidence>
<feature type="transmembrane region" description="Helical" evidence="7">
    <location>
        <begin position="330"/>
        <end position="348"/>
    </location>
</feature>
<keyword evidence="5 7" id="KW-1133">Transmembrane helix</keyword>
<dbReference type="PROSITE" id="PS01311">
    <property type="entry name" value="LGT"/>
    <property type="match status" value="1"/>
</dbReference>
<evidence type="ECO:0000256" key="5">
    <source>
        <dbReference type="ARBA" id="ARBA00022989"/>
    </source>
</evidence>
<comment type="similarity">
    <text evidence="1 7">Belongs to the Lgt family.</text>
</comment>
<dbReference type="EC" id="2.5.1.145" evidence="7"/>
<comment type="catalytic activity">
    <reaction evidence="7">
        <text>L-cysteinyl-[prolipoprotein] + a 1,2-diacyl-sn-glycero-3-phospho-(1'-sn-glycerol) = an S-1,2-diacyl-sn-glyceryl-L-cysteinyl-[prolipoprotein] + sn-glycerol 1-phosphate + H(+)</text>
        <dbReference type="Rhea" id="RHEA:56712"/>
        <dbReference type="Rhea" id="RHEA-COMP:14679"/>
        <dbReference type="Rhea" id="RHEA-COMP:14680"/>
        <dbReference type="ChEBI" id="CHEBI:15378"/>
        <dbReference type="ChEBI" id="CHEBI:29950"/>
        <dbReference type="ChEBI" id="CHEBI:57685"/>
        <dbReference type="ChEBI" id="CHEBI:64716"/>
        <dbReference type="ChEBI" id="CHEBI:140658"/>
        <dbReference type="EC" id="2.5.1.145"/>
    </reaction>
</comment>
<feature type="transmembrane region" description="Helical" evidence="7">
    <location>
        <begin position="178"/>
        <end position="198"/>
    </location>
</feature>
<keyword evidence="2 7" id="KW-1003">Cell membrane</keyword>
<comment type="pathway">
    <text evidence="7">Protein modification; lipoprotein biosynthesis (diacylglyceryl transfer).</text>
</comment>
<evidence type="ECO:0000256" key="1">
    <source>
        <dbReference type="ARBA" id="ARBA00007150"/>
    </source>
</evidence>
<feature type="transmembrane region" description="Helical" evidence="7">
    <location>
        <begin position="299"/>
        <end position="318"/>
    </location>
</feature>
<evidence type="ECO:0000256" key="6">
    <source>
        <dbReference type="ARBA" id="ARBA00023136"/>
    </source>
</evidence>
<keyword evidence="4 7" id="KW-0812">Transmembrane</keyword>
<keyword evidence="3 7" id="KW-0808">Transferase</keyword>
<dbReference type="RefSeq" id="WP_194845397.1">
    <property type="nucleotide sequence ID" value="NZ_CP075585.1"/>
</dbReference>
<comment type="subcellular location">
    <subcellularLocation>
        <location evidence="7">Cell membrane</location>
        <topology evidence="7">Multi-pass membrane protein</topology>
    </subcellularLocation>
</comment>
<dbReference type="Proteomes" id="UP000822862">
    <property type="component" value="Chromosome"/>
</dbReference>